<evidence type="ECO:0000256" key="6">
    <source>
        <dbReference type="ARBA" id="ARBA00023277"/>
    </source>
</evidence>
<accession>A0A859FIE7</accession>
<dbReference type="Proteomes" id="UP000318138">
    <property type="component" value="Chromosome"/>
</dbReference>
<keyword evidence="5" id="KW-0067">ATP-binding</keyword>
<gene>
    <name evidence="9" type="ORF">FLK61_39120</name>
</gene>
<evidence type="ECO:0000259" key="7">
    <source>
        <dbReference type="Pfam" id="PF07005"/>
    </source>
</evidence>
<evidence type="ECO:0000256" key="2">
    <source>
        <dbReference type="ARBA" id="ARBA00022679"/>
    </source>
</evidence>
<dbReference type="Gene3D" id="3.40.980.20">
    <property type="entry name" value="Four-carbon acid sugar kinase, nucleotide binding domain"/>
    <property type="match status" value="1"/>
</dbReference>
<name>A0A859FIE7_9BACI</name>
<proteinExistence type="inferred from homology"/>
<dbReference type="InterPro" id="IPR037051">
    <property type="entry name" value="4-carb_acid_sugar_kinase_N_sf"/>
</dbReference>
<evidence type="ECO:0000313" key="9">
    <source>
        <dbReference type="EMBL" id="QKS72628.1"/>
    </source>
</evidence>
<dbReference type="RefSeq" id="WP_176010600.1">
    <property type="nucleotide sequence ID" value="NZ_CP041372.2"/>
</dbReference>
<dbReference type="GO" id="GO:0016301">
    <property type="term" value="F:kinase activity"/>
    <property type="evidence" value="ECO:0007669"/>
    <property type="project" value="UniProtKB-KW"/>
</dbReference>
<keyword evidence="6" id="KW-0119">Carbohydrate metabolism</keyword>
<dbReference type="KEGG" id="psua:FLK61_39120"/>
<keyword evidence="10" id="KW-1185">Reference proteome</keyword>
<dbReference type="Gene3D" id="3.40.50.10840">
    <property type="entry name" value="Putative sugar-binding, N-terminal domain"/>
    <property type="match status" value="1"/>
</dbReference>
<protein>
    <submittedName>
        <fullName evidence="9">Four-carbon acid sugar kinase family protein</fullName>
    </submittedName>
</protein>
<dbReference type="SUPFAM" id="SSF142764">
    <property type="entry name" value="YgbK-like"/>
    <property type="match status" value="1"/>
</dbReference>
<keyword evidence="3" id="KW-0547">Nucleotide-binding</keyword>
<feature type="domain" description="Four-carbon acid sugar kinase nucleotide binding" evidence="8">
    <location>
        <begin position="250"/>
        <end position="418"/>
    </location>
</feature>
<keyword evidence="4 9" id="KW-0418">Kinase</keyword>
<dbReference type="Pfam" id="PF17042">
    <property type="entry name" value="NBD_C"/>
    <property type="match status" value="1"/>
</dbReference>
<dbReference type="InterPro" id="IPR010737">
    <property type="entry name" value="4-carb_acid_sugar_kinase_N"/>
</dbReference>
<reference evidence="10" key="1">
    <citation type="submission" date="2019-07" db="EMBL/GenBank/DDBJ databases">
        <title>Bacillus alkalisoli sp. nov. isolated from saline soil.</title>
        <authorList>
            <person name="Sun J.-Q."/>
            <person name="Xu L."/>
        </authorList>
    </citation>
    <scope>NUCLEOTIDE SEQUENCE [LARGE SCALE GENOMIC DNA]</scope>
    <source>
        <strain evidence="10">M4U3P1</strain>
    </source>
</reference>
<evidence type="ECO:0000259" key="8">
    <source>
        <dbReference type="Pfam" id="PF17042"/>
    </source>
</evidence>
<comment type="similarity">
    <text evidence="1">Belongs to the four-carbon acid sugar kinase family.</text>
</comment>
<evidence type="ECO:0000256" key="4">
    <source>
        <dbReference type="ARBA" id="ARBA00022777"/>
    </source>
</evidence>
<dbReference type="InterPro" id="IPR042213">
    <property type="entry name" value="NBD_C_sf"/>
</dbReference>
<evidence type="ECO:0000256" key="1">
    <source>
        <dbReference type="ARBA" id="ARBA00005715"/>
    </source>
</evidence>
<dbReference type="EMBL" id="CP041372">
    <property type="protein sequence ID" value="QKS72628.1"/>
    <property type="molecule type" value="Genomic_DNA"/>
</dbReference>
<dbReference type="GO" id="GO:0005524">
    <property type="term" value="F:ATP binding"/>
    <property type="evidence" value="ECO:0007669"/>
    <property type="project" value="UniProtKB-KW"/>
</dbReference>
<evidence type="ECO:0000256" key="5">
    <source>
        <dbReference type="ARBA" id="ARBA00022840"/>
    </source>
</evidence>
<organism evidence="9 10">
    <name type="scientific">Paenalkalicoccus suaedae</name>
    <dbReference type="NCBI Taxonomy" id="2592382"/>
    <lineage>
        <taxon>Bacteria</taxon>
        <taxon>Bacillati</taxon>
        <taxon>Bacillota</taxon>
        <taxon>Bacilli</taxon>
        <taxon>Bacillales</taxon>
        <taxon>Bacillaceae</taxon>
        <taxon>Paenalkalicoccus</taxon>
    </lineage>
</organism>
<dbReference type="AlphaFoldDB" id="A0A859FIE7"/>
<evidence type="ECO:0000313" key="10">
    <source>
        <dbReference type="Proteomes" id="UP000318138"/>
    </source>
</evidence>
<dbReference type="InterPro" id="IPR031475">
    <property type="entry name" value="NBD_C"/>
</dbReference>
<keyword evidence="2" id="KW-0808">Transferase</keyword>
<dbReference type="Pfam" id="PF07005">
    <property type="entry name" value="SBD_N"/>
    <property type="match status" value="1"/>
</dbReference>
<feature type="domain" description="Four-carbon acid sugar kinase N-terminal" evidence="7">
    <location>
        <begin position="3"/>
        <end position="227"/>
    </location>
</feature>
<evidence type="ECO:0000256" key="3">
    <source>
        <dbReference type="ARBA" id="ARBA00022741"/>
    </source>
</evidence>
<sequence>MRIGIIADDLTGANDSGVQLTRAGLTTAVRFHMQNSDTKSVEEALVIDTDSRSIAPEEAYKQVKEAAQTLRDKQVEIVYKKLDSTLRGNIGCEIDAMYDVYQPDFVIIAPAYPKNGRVVKNGDLLLHSTPLAETEMAKDPKSPVISSSVKKIVQNQTNRDIGEINVEVLRKGYDSVRKELEKFKKADISYVIFDSEVEEDLFAIADCIKRLAYSVVWVGSAGLANHLPRTFELTKKSQLEPRDLATDPVLLVAGSVSSVTRNQLTRFLERKDVASVELPSHLLIDPSAYKEELNKAELRIATLYEQGKNIAIFSSGSRADIEKAQAAGKELGMTETDVSNKIVEQMGRLVHTIVKTQKYAGIIMTGGDTAKKICNEMNVSGIRLIDEVEVGVPLGKFIGGHDLHVVTKAGAFGSEDTFSKALTALKGEPS</sequence>